<dbReference type="Pfam" id="PF00144">
    <property type="entry name" value="Beta-lactamase"/>
    <property type="match status" value="1"/>
</dbReference>
<dbReference type="PANTHER" id="PTHR43283:SF7">
    <property type="entry name" value="BETA-LACTAMASE-RELATED DOMAIN-CONTAINING PROTEIN"/>
    <property type="match status" value="1"/>
</dbReference>
<dbReference type="InterPro" id="IPR001466">
    <property type="entry name" value="Beta-lactam-related"/>
</dbReference>
<dbReference type="AlphaFoldDB" id="A0A6J5ZHN8"/>
<dbReference type="Gene3D" id="3.40.710.10">
    <property type="entry name" value="DD-peptidase/beta-lactamase superfamily"/>
    <property type="match status" value="1"/>
</dbReference>
<evidence type="ECO:0000259" key="1">
    <source>
        <dbReference type="Pfam" id="PF00144"/>
    </source>
</evidence>
<name>A0A6J5ZHN8_9ZZZZ</name>
<dbReference type="EMBL" id="CAESAJ010000082">
    <property type="protein sequence ID" value="CAB4339173.1"/>
    <property type="molecule type" value="Genomic_DNA"/>
</dbReference>
<organism evidence="2">
    <name type="scientific">freshwater metagenome</name>
    <dbReference type="NCBI Taxonomy" id="449393"/>
    <lineage>
        <taxon>unclassified sequences</taxon>
        <taxon>metagenomes</taxon>
        <taxon>ecological metagenomes</taxon>
    </lineage>
</organism>
<dbReference type="SUPFAM" id="SSF56601">
    <property type="entry name" value="beta-lactamase/transpeptidase-like"/>
    <property type="match status" value="1"/>
</dbReference>
<sequence>MSRPTLGNWMQQPHLRWSFTHVREIIPTAQVDPPLAMRALHTRTKPEIANVVFESSTGKQKIADFLANSESDALVVVKGDELLFEWHTSGMKDMHPHLIFSVTKSVTALIAGALISAGKLKADAPITDYVPEVAGSGFGNATVRNLLDMTISIEFVEDYTPGQDVIDYRTSTGWFPAESDSKMLHAFLASRKPEGEHGKKFRYLSPATDMLGWVIENASGLSYAEALSQFIWQPMGAEFPAHMTVNREGSPRAAGGLSVTTRDMARIGMLVRDGGMGSVSKDFIEDIFHGGSHELWAVGDFKDVFVDGVYRSCFYRPGVDPDVVMGIGIHGQMLYIDRPRGVVVAKQSSWSNPDEEVDHNDAYLACQAIARSLG</sequence>
<dbReference type="InterPro" id="IPR012338">
    <property type="entry name" value="Beta-lactam/transpept-like"/>
</dbReference>
<evidence type="ECO:0000313" key="2">
    <source>
        <dbReference type="EMBL" id="CAB4339173.1"/>
    </source>
</evidence>
<gene>
    <name evidence="2" type="ORF">UFOPK3770_00811</name>
</gene>
<protein>
    <submittedName>
        <fullName evidence="2">Unannotated protein</fullName>
    </submittedName>
</protein>
<dbReference type="PANTHER" id="PTHR43283">
    <property type="entry name" value="BETA-LACTAMASE-RELATED"/>
    <property type="match status" value="1"/>
</dbReference>
<proteinExistence type="predicted"/>
<feature type="domain" description="Beta-lactamase-related" evidence="1">
    <location>
        <begin position="70"/>
        <end position="365"/>
    </location>
</feature>
<dbReference type="InterPro" id="IPR050789">
    <property type="entry name" value="Diverse_Enzym_Activities"/>
</dbReference>
<accession>A0A6J5ZHN8</accession>
<reference evidence="2" key="1">
    <citation type="submission" date="2020-05" db="EMBL/GenBank/DDBJ databases">
        <authorList>
            <person name="Chiriac C."/>
            <person name="Salcher M."/>
            <person name="Ghai R."/>
            <person name="Kavagutti S V."/>
        </authorList>
    </citation>
    <scope>NUCLEOTIDE SEQUENCE</scope>
</reference>